<dbReference type="PROSITE" id="PS00018">
    <property type="entry name" value="EF_HAND_1"/>
    <property type="match status" value="1"/>
</dbReference>
<feature type="compositionally biased region" description="Low complexity" evidence="1">
    <location>
        <begin position="288"/>
        <end position="319"/>
    </location>
</feature>
<feature type="compositionally biased region" description="Low complexity" evidence="1">
    <location>
        <begin position="340"/>
        <end position="356"/>
    </location>
</feature>
<accession>A0ABD3MP49</accession>
<organism evidence="4 5">
    <name type="scientific">Cyclotella atomus</name>
    <dbReference type="NCBI Taxonomy" id="382360"/>
    <lineage>
        <taxon>Eukaryota</taxon>
        <taxon>Sar</taxon>
        <taxon>Stramenopiles</taxon>
        <taxon>Ochrophyta</taxon>
        <taxon>Bacillariophyta</taxon>
        <taxon>Coscinodiscophyceae</taxon>
        <taxon>Thalassiosirophycidae</taxon>
        <taxon>Stephanodiscales</taxon>
        <taxon>Stephanodiscaceae</taxon>
        <taxon>Cyclotella</taxon>
    </lineage>
</organism>
<protein>
    <recommendedName>
        <fullName evidence="3">EF-hand domain-containing protein</fullName>
    </recommendedName>
</protein>
<dbReference type="Proteomes" id="UP001530400">
    <property type="component" value="Unassembled WGS sequence"/>
</dbReference>
<feature type="compositionally biased region" description="Low complexity" evidence="1">
    <location>
        <begin position="373"/>
        <end position="386"/>
    </location>
</feature>
<feature type="region of interest" description="Disordered" evidence="1">
    <location>
        <begin position="148"/>
        <end position="270"/>
    </location>
</feature>
<gene>
    <name evidence="4" type="ORF">ACHAWO_011722</name>
</gene>
<sequence length="663" mass="70081">MQMNRWQPVVFLATLLNTHAKPEKSITLQDLLSPHISDFRAYMPDLDACDAALIAADVNKDGTIQEHEYPHFIADLGKGDIIVGGYDNLPFAAKLNFVYFSCSCKEKKCCKDEEDGIIISGVERERVCSYTQMTVDYVIESVAQLSQTSNSPSNTPSFYPSDSAPTNAPSSFTRIMNTHKNYPNNTSAAPSQVENVTAAPYPSDGAPTKVPSSFTPTMNSHKNSPNITSKAPSKIGNVTVAPTLYTSPTANPDAPASPSHSTSAPSSQDTESMLIIPTFQPSMSPTISALGSPPSLSSAPTANPDSSASPSHSISAPSSQDTESMLIIPTLQQSMSPTISALGSPPSLSSSESLAPQVPTVDYSSEQYAPKYNTGTSTGNTNGSDSKSPNSLSPALIVGVAAAVALVAAAGFTGLFVAKKKGSSHHDAKILNVKTNHEHDPEAIYTEKDIDEENALSDALVNGNPECISDVGSLSDDSRWSSSAGLSSLELRTATFDSLTDDEIHPVTSTIVNIKAVSKTIKPVTPTSQSGSALDHESDEKKVTRGDLIAAIEAGDWAMVGSTAALLASSEHSVASHKQGSVITDATDFSVDGSLVSEFSRLVDSNDWQAVMQVASMLDGASDSESTALEHWSESELQRKADLQRIIMDLVQDVMGPDELGEL</sequence>
<feature type="region of interest" description="Disordered" evidence="1">
    <location>
        <begin position="282"/>
        <end position="321"/>
    </location>
</feature>
<evidence type="ECO:0000313" key="5">
    <source>
        <dbReference type="Proteomes" id="UP001530400"/>
    </source>
</evidence>
<feature type="domain" description="EF-hand" evidence="3">
    <location>
        <begin position="44"/>
        <end position="79"/>
    </location>
</feature>
<keyword evidence="2" id="KW-0472">Membrane</keyword>
<feature type="compositionally biased region" description="Low complexity" evidence="1">
    <location>
        <begin position="148"/>
        <end position="157"/>
    </location>
</feature>
<dbReference type="InterPro" id="IPR002048">
    <property type="entry name" value="EF_hand_dom"/>
</dbReference>
<keyword evidence="5" id="KW-1185">Reference proteome</keyword>
<dbReference type="AlphaFoldDB" id="A0ABD3MP49"/>
<keyword evidence="2" id="KW-0812">Transmembrane</keyword>
<name>A0ABD3MP49_9STRA</name>
<comment type="caution">
    <text evidence="4">The sequence shown here is derived from an EMBL/GenBank/DDBJ whole genome shotgun (WGS) entry which is preliminary data.</text>
</comment>
<dbReference type="PROSITE" id="PS50222">
    <property type="entry name" value="EF_HAND_2"/>
    <property type="match status" value="1"/>
</dbReference>
<feature type="compositionally biased region" description="Low complexity" evidence="1">
    <location>
        <begin position="254"/>
        <end position="267"/>
    </location>
</feature>
<evidence type="ECO:0000256" key="2">
    <source>
        <dbReference type="SAM" id="Phobius"/>
    </source>
</evidence>
<dbReference type="EMBL" id="JALLPJ020001396">
    <property type="protein sequence ID" value="KAL3765775.1"/>
    <property type="molecule type" value="Genomic_DNA"/>
</dbReference>
<evidence type="ECO:0000256" key="1">
    <source>
        <dbReference type="SAM" id="MobiDB-lite"/>
    </source>
</evidence>
<feature type="region of interest" description="Disordered" evidence="1">
    <location>
        <begin position="336"/>
        <end position="391"/>
    </location>
</feature>
<feature type="transmembrane region" description="Helical" evidence="2">
    <location>
        <begin position="395"/>
        <end position="418"/>
    </location>
</feature>
<evidence type="ECO:0000313" key="4">
    <source>
        <dbReference type="EMBL" id="KAL3765775.1"/>
    </source>
</evidence>
<evidence type="ECO:0000259" key="3">
    <source>
        <dbReference type="PROSITE" id="PS50222"/>
    </source>
</evidence>
<feature type="compositionally biased region" description="Polar residues" evidence="1">
    <location>
        <begin position="158"/>
        <end position="195"/>
    </location>
</feature>
<feature type="compositionally biased region" description="Polar residues" evidence="1">
    <location>
        <begin position="210"/>
        <end position="231"/>
    </location>
</feature>
<keyword evidence="2" id="KW-1133">Transmembrane helix</keyword>
<proteinExistence type="predicted"/>
<dbReference type="InterPro" id="IPR018247">
    <property type="entry name" value="EF_Hand_1_Ca_BS"/>
</dbReference>
<reference evidence="4 5" key="1">
    <citation type="submission" date="2024-10" db="EMBL/GenBank/DDBJ databases">
        <title>Updated reference genomes for cyclostephanoid diatoms.</title>
        <authorList>
            <person name="Roberts W.R."/>
            <person name="Alverson A.J."/>
        </authorList>
    </citation>
    <scope>NUCLEOTIDE SEQUENCE [LARGE SCALE GENOMIC DNA]</scope>
    <source>
        <strain evidence="4 5">AJA010-31</strain>
    </source>
</reference>